<protein>
    <submittedName>
        <fullName evidence="1">Uncharacterized protein</fullName>
    </submittedName>
</protein>
<evidence type="ECO:0000313" key="1">
    <source>
        <dbReference type="EMBL" id="GFU08690.1"/>
    </source>
</evidence>
<comment type="caution">
    <text evidence="1">The sequence shown here is derived from an EMBL/GenBank/DDBJ whole genome shotgun (WGS) entry which is preliminary data.</text>
</comment>
<sequence length="134" mass="14782">MGKNSKGVNRCGRNSNSVRKMDFSITKRGIRIGDSILALVASSFYPKGPRSKPLVSSLNFAIIYAYFDISLETVGPIGAKVWLLVHQGAPRSTPQDLPGKTFGPDPTVICEIRVLDSNLMHFTYPTMLNKLKVR</sequence>
<gene>
    <name evidence="1" type="ORF">NPIL_193781</name>
</gene>
<keyword evidence="2" id="KW-1185">Reference proteome</keyword>
<organism evidence="1 2">
    <name type="scientific">Nephila pilipes</name>
    <name type="common">Giant wood spider</name>
    <name type="synonym">Nephila maculata</name>
    <dbReference type="NCBI Taxonomy" id="299642"/>
    <lineage>
        <taxon>Eukaryota</taxon>
        <taxon>Metazoa</taxon>
        <taxon>Ecdysozoa</taxon>
        <taxon>Arthropoda</taxon>
        <taxon>Chelicerata</taxon>
        <taxon>Arachnida</taxon>
        <taxon>Araneae</taxon>
        <taxon>Araneomorphae</taxon>
        <taxon>Entelegynae</taxon>
        <taxon>Araneoidea</taxon>
        <taxon>Nephilidae</taxon>
        <taxon>Nephila</taxon>
    </lineage>
</organism>
<accession>A0A8X6QDK0</accession>
<reference evidence="1" key="1">
    <citation type="submission" date="2020-08" db="EMBL/GenBank/DDBJ databases">
        <title>Multicomponent nature underlies the extraordinary mechanical properties of spider dragline silk.</title>
        <authorList>
            <person name="Kono N."/>
            <person name="Nakamura H."/>
            <person name="Mori M."/>
            <person name="Yoshida Y."/>
            <person name="Ohtoshi R."/>
            <person name="Malay A.D."/>
            <person name="Moran D.A.P."/>
            <person name="Tomita M."/>
            <person name="Numata K."/>
            <person name="Arakawa K."/>
        </authorList>
    </citation>
    <scope>NUCLEOTIDE SEQUENCE</scope>
</reference>
<proteinExistence type="predicted"/>
<dbReference type="Proteomes" id="UP000887013">
    <property type="component" value="Unassembled WGS sequence"/>
</dbReference>
<dbReference type="AlphaFoldDB" id="A0A8X6QDK0"/>
<dbReference type="EMBL" id="BMAW01028710">
    <property type="protein sequence ID" value="GFU08690.1"/>
    <property type="molecule type" value="Genomic_DNA"/>
</dbReference>
<evidence type="ECO:0000313" key="2">
    <source>
        <dbReference type="Proteomes" id="UP000887013"/>
    </source>
</evidence>
<name>A0A8X6QDK0_NEPPI</name>